<dbReference type="PATRIC" id="fig|717774.3.peg.2774"/>
<name>F2JY88_MARM1</name>
<proteinExistence type="predicted"/>
<dbReference type="Proteomes" id="UP000001062">
    <property type="component" value="Chromosome"/>
</dbReference>
<dbReference type="HOGENOM" id="CLU_1633425_0_0_6"/>
<organism evidence="1 2">
    <name type="scientific">Marinomonas mediterranea (strain ATCC 700492 / JCM 21426 / NBRC 103028 / MMB-1)</name>
    <dbReference type="NCBI Taxonomy" id="717774"/>
    <lineage>
        <taxon>Bacteria</taxon>
        <taxon>Pseudomonadati</taxon>
        <taxon>Pseudomonadota</taxon>
        <taxon>Gammaproteobacteria</taxon>
        <taxon>Oceanospirillales</taxon>
        <taxon>Oceanospirillaceae</taxon>
        <taxon>Marinomonas</taxon>
    </lineage>
</organism>
<dbReference type="RefSeq" id="WP_013661822.1">
    <property type="nucleotide sequence ID" value="NC_015276.1"/>
</dbReference>
<dbReference type="KEGG" id="mme:Marme_2688"/>
<accession>F2JY88</accession>
<dbReference type="OrthoDB" id="9877971at2"/>
<evidence type="ECO:0000313" key="1">
    <source>
        <dbReference type="EMBL" id="ADZ91919.1"/>
    </source>
</evidence>
<reference evidence="1 2" key="1">
    <citation type="journal article" date="2012" name="Stand. Genomic Sci.">
        <title>Complete genome sequence of the melanogenic marine bacterium Marinomonas mediterranea type strain (MMB-1(T)).</title>
        <authorList>
            <person name="Lucas-Elio P."/>
            <person name="Goodwin L."/>
            <person name="Woyke T."/>
            <person name="Pitluck S."/>
            <person name="Nolan M."/>
            <person name="Kyrpides N.C."/>
            <person name="Detter J.C."/>
            <person name="Copeland A."/>
            <person name="Teshima H."/>
            <person name="Bruce D."/>
            <person name="Detter C."/>
            <person name="Tapia R."/>
            <person name="Han S."/>
            <person name="Land M.L."/>
            <person name="Ivanova N."/>
            <person name="Mikhailova N."/>
            <person name="Johnston A.W."/>
            <person name="Sanchez-Amat A."/>
        </authorList>
    </citation>
    <scope>NUCLEOTIDE SEQUENCE [LARGE SCALE GENOMIC DNA]</scope>
    <source>
        <strain evidence="2">ATCC 700492 / JCM 21426 / NBRC 103028 / MMB-1</strain>
    </source>
</reference>
<keyword evidence="2" id="KW-1185">Reference proteome</keyword>
<protein>
    <submittedName>
        <fullName evidence="1">Uncharacterized protein</fullName>
    </submittedName>
</protein>
<dbReference type="AlphaFoldDB" id="F2JY88"/>
<gene>
    <name evidence="1" type="ordered locus">Marme_2688</name>
</gene>
<sequence length="162" mass="18646">MYTQVERSNKNRRAIATSAIQKRNGIKQRFGFVNNGLGSVAQKNIDEAPINCTQTIMTAKSRAIESRSQDVIQRLSHEYYDRAEIRYSDRAFAHMDQERVDQYLWDNQSQIRVGQNQTILVGDGQQTGYAVYGNISYNCTYDEDLGRHIIYVYHAHDTGRMG</sequence>
<evidence type="ECO:0000313" key="2">
    <source>
        <dbReference type="Proteomes" id="UP000001062"/>
    </source>
</evidence>
<dbReference type="EMBL" id="CP002583">
    <property type="protein sequence ID" value="ADZ91919.1"/>
    <property type="molecule type" value="Genomic_DNA"/>
</dbReference>